<evidence type="ECO:0000256" key="1">
    <source>
        <dbReference type="ARBA" id="ARBA00005614"/>
    </source>
</evidence>
<evidence type="ECO:0000256" key="4">
    <source>
        <dbReference type="PROSITE-ProRule" id="PRU00520"/>
    </source>
</evidence>
<dbReference type="InterPro" id="IPR036046">
    <property type="entry name" value="Acylphosphatase-like_dom_sf"/>
</dbReference>
<dbReference type="SUPFAM" id="SSF54975">
    <property type="entry name" value="Acylphosphatase/BLUF domain-like"/>
    <property type="match status" value="1"/>
</dbReference>
<dbReference type="PANTHER" id="PTHR47268:SF4">
    <property type="entry name" value="ACYLPHOSPHATASE"/>
    <property type="match status" value="1"/>
</dbReference>
<dbReference type="PANTHER" id="PTHR47268">
    <property type="entry name" value="ACYLPHOSPHATASE"/>
    <property type="match status" value="1"/>
</dbReference>
<dbReference type="Pfam" id="PF00708">
    <property type="entry name" value="Acylphosphatase"/>
    <property type="match status" value="1"/>
</dbReference>
<dbReference type="EMBL" id="JASJEV010000001">
    <property type="protein sequence ID" value="MDJ1157250.1"/>
    <property type="molecule type" value="Genomic_DNA"/>
</dbReference>
<evidence type="ECO:0000313" key="8">
    <source>
        <dbReference type="Proteomes" id="UP001321492"/>
    </source>
</evidence>
<dbReference type="RefSeq" id="WP_283739214.1">
    <property type="nucleotide sequence ID" value="NZ_JASJEV010000001.1"/>
</dbReference>
<proteinExistence type="inferred from homology"/>
<feature type="active site" evidence="4">
    <location>
        <position position="22"/>
    </location>
</feature>
<evidence type="ECO:0000256" key="2">
    <source>
        <dbReference type="ARBA" id="ARBA00012150"/>
    </source>
</evidence>
<dbReference type="Proteomes" id="UP001321492">
    <property type="component" value="Unassembled WGS sequence"/>
</dbReference>
<name>A0ABT7ACZ3_9HYPH</name>
<dbReference type="InterPro" id="IPR001792">
    <property type="entry name" value="Acylphosphatase-like_dom"/>
</dbReference>
<evidence type="ECO:0000313" key="7">
    <source>
        <dbReference type="EMBL" id="MDJ1157250.1"/>
    </source>
</evidence>
<comment type="caution">
    <text evidence="7">The sequence shown here is derived from an EMBL/GenBank/DDBJ whole genome shotgun (WGS) entry which is preliminary data.</text>
</comment>
<dbReference type="PRINTS" id="PR00112">
    <property type="entry name" value="ACYLPHPHTASE"/>
</dbReference>
<keyword evidence="8" id="KW-1185">Reference proteome</keyword>
<dbReference type="InterPro" id="IPR017968">
    <property type="entry name" value="Acylphosphatase_CS"/>
</dbReference>
<dbReference type="PROSITE" id="PS00151">
    <property type="entry name" value="ACYLPHOSPHATASE_2"/>
    <property type="match status" value="1"/>
</dbReference>
<evidence type="ECO:0000256" key="5">
    <source>
        <dbReference type="RuleBase" id="RU004168"/>
    </source>
</evidence>
<evidence type="ECO:0000259" key="6">
    <source>
        <dbReference type="PROSITE" id="PS51160"/>
    </source>
</evidence>
<comment type="catalytic activity">
    <reaction evidence="3 4">
        <text>an acyl phosphate + H2O = a carboxylate + phosphate + H(+)</text>
        <dbReference type="Rhea" id="RHEA:14965"/>
        <dbReference type="ChEBI" id="CHEBI:15377"/>
        <dbReference type="ChEBI" id="CHEBI:15378"/>
        <dbReference type="ChEBI" id="CHEBI:29067"/>
        <dbReference type="ChEBI" id="CHEBI:43474"/>
        <dbReference type="ChEBI" id="CHEBI:59918"/>
        <dbReference type="EC" id="3.6.1.7"/>
    </reaction>
</comment>
<organism evidence="7 8">
    <name type="scientific">Chelatococcus albus</name>
    <dbReference type="NCBI Taxonomy" id="3047466"/>
    <lineage>
        <taxon>Bacteria</taxon>
        <taxon>Pseudomonadati</taxon>
        <taxon>Pseudomonadota</taxon>
        <taxon>Alphaproteobacteria</taxon>
        <taxon>Hyphomicrobiales</taxon>
        <taxon>Chelatococcaceae</taxon>
        <taxon>Chelatococcus</taxon>
    </lineage>
</organism>
<sequence length="99" mass="10696">MAEDQSTIRVVVRGLVQGVGYRAWVAREAEWRGLDGWVRNRLDGSVEALFMGPASDVEAMIAACRRGPSAARVETVEREEAPPGGRVVTASGFVVRPTV</sequence>
<dbReference type="InterPro" id="IPR020456">
    <property type="entry name" value="Acylphosphatase"/>
</dbReference>
<accession>A0ABT7ACZ3</accession>
<dbReference type="EC" id="3.6.1.7" evidence="2 4"/>
<comment type="similarity">
    <text evidence="1 5">Belongs to the acylphosphatase family.</text>
</comment>
<dbReference type="PROSITE" id="PS51160">
    <property type="entry name" value="ACYLPHOSPHATASE_3"/>
    <property type="match status" value="1"/>
</dbReference>
<feature type="active site" evidence="4">
    <location>
        <position position="40"/>
    </location>
</feature>
<protein>
    <recommendedName>
        <fullName evidence="2 4">acylphosphatase</fullName>
        <ecNumber evidence="2 4">3.6.1.7</ecNumber>
    </recommendedName>
</protein>
<reference evidence="7 8" key="1">
    <citation type="submission" date="2023-05" db="EMBL/GenBank/DDBJ databases">
        <title>Chelatococcus sp. nov., a moderately thermophilic bacterium isolated from hot spring microbial mat.</title>
        <authorList>
            <person name="Hu C.-J."/>
            <person name="Li W.-J."/>
        </authorList>
    </citation>
    <scope>NUCLEOTIDE SEQUENCE [LARGE SCALE GENOMIC DNA]</scope>
    <source>
        <strain evidence="7 8">SYSU G07232</strain>
    </source>
</reference>
<dbReference type="NCBIfam" id="NF010996">
    <property type="entry name" value="PRK14421.1"/>
    <property type="match status" value="1"/>
</dbReference>
<keyword evidence="4" id="KW-0378">Hydrolase</keyword>
<gene>
    <name evidence="7" type="ORF">QNA08_03225</name>
</gene>
<dbReference type="Gene3D" id="3.30.70.100">
    <property type="match status" value="1"/>
</dbReference>
<feature type="domain" description="Acylphosphatase-like" evidence="6">
    <location>
        <begin position="7"/>
        <end position="97"/>
    </location>
</feature>
<evidence type="ECO:0000256" key="3">
    <source>
        <dbReference type="ARBA" id="ARBA00047645"/>
    </source>
</evidence>